<evidence type="ECO:0000313" key="1">
    <source>
        <dbReference type="EMBL" id="MCK9684137.1"/>
    </source>
</evidence>
<dbReference type="AlphaFoldDB" id="A0A9X2BX72"/>
<name>A0A9X2BX72_9BURK</name>
<dbReference type="InterPro" id="IPR029058">
    <property type="entry name" value="AB_hydrolase_fold"/>
</dbReference>
<dbReference type="RefSeq" id="WP_275680170.1">
    <property type="nucleotide sequence ID" value="NZ_JAJLJH010000001.1"/>
</dbReference>
<dbReference type="Gene3D" id="3.40.50.1820">
    <property type="entry name" value="alpha/beta hydrolase"/>
    <property type="match status" value="1"/>
</dbReference>
<dbReference type="EMBL" id="JAJLJH010000001">
    <property type="protein sequence ID" value="MCK9684137.1"/>
    <property type="molecule type" value="Genomic_DNA"/>
</dbReference>
<evidence type="ECO:0000313" key="2">
    <source>
        <dbReference type="Proteomes" id="UP001139353"/>
    </source>
</evidence>
<dbReference type="Proteomes" id="UP001139353">
    <property type="component" value="Unassembled WGS sequence"/>
</dbReference>
<sequence length="673" mass="72677">MTTAPDSTPRAMRIDGPLSARAVLDHFNEKGRGLLGTGQEDAAVRIAQLLAHEADLSAAWGGLPGTDHPRHWQPAVGDEAAMSDRRSEHRRLDVHLPLWWAWPLAVRDRRPYRITLPLAATREALAGLVARNLPGAWLHHTVHVTLDIETRAYWGVRGAVHPQAAARHACAQRGDAGSPSLRLMTLKDGRAVDTPMPDRQADPDVVLKVHPGVGWLVAVPVLRFERELTRAERWQTSATLWWHKLLGRIGTPSQRDRDPTFAARLKGDEAWWTEQLGVPADTRTLARDAKRGASLRPASRLATQPAEGRTQAQVVVIHGGLSSARSCYEAALNTKARAVAKAIEAGQPVTSGPIDLRAEPGSKAAAASPMARELSLAATAAAYDTAALSSAPPPAPSAKGVWPGLPTLDERATWRFEHDTFLGIAQNVAHLVAAVRKQCIAGSPRGASRHIVLVAHSRGGNVARFGLPALRRAFGGQGWTFAAVTLGSPHLGTQVFERVGHRWHGLAAAVGGLRHLGAPWMNRDTLAELVNLERGLAYDVPPGFHDVEPAGVLRMMRGRPATELPEGMWLVGSHWGPGSGVDEKAWDWLFEDVMGAEEQGDGLVQRLSALGGRAAENDALRATPERCPAQFDASPVFHTHYLVHEETRTQVARMLASALRHGKAPEVAAREAA</sequence>
<proteinExistence type="predicted"/>
<organism evidence="1 2">
    <name type="scientific">Scleromatobacter humisilvae</name>
    <dbReference type="NCBI Taxonomy" id="2897159"/>
    <lineage>
        <taxon>Bacteria</taxon>
        <taxon>Pseudomonadati</taxon>
        <taxon>Pseudomonadota</taxon>
        <taxon>Betaproteobacteria</taxon>
        <taxon>Burkholderiales</taxon>
        <taxon>Sphaerotilaceae</taxon>
        <taxon>Scleromatobacter</taxon>
    </lineage>
</organism>
<dbReference type="SUPFAM" id="SSF53474">
    <property type="entry name" value="alpha/beta-Hydrolases"/>
    <property type="match status" value="1"/>
</dbReference>
<keyword evidence="2" id="KW-1185">Reference proteome</keyword>
<accession>A0A9X2BX72</accession>
<reference evidence="1" key="1">
    <citation type="submission" date="2021-11" db="EMBL/GenBank/DDBJ databases">
        <title>BS-T2-15 a new species belonging to the Comamonadaceae family isolated from the soil of a French oak forest.</title>
        <authorList>
            <person name="Mieszkin S."/>
            <person name="Alain K."/>
        </authorList>
    </citation>
    <scope>NUCLEOTIDE SEQUENCE</scope>
    <source>
        <strain evidence="1">BS-T2-15</strain>
    </source>
</reference>
<protein>
    <submittedName>
        <fullName evidence="1">Uncharacterized protein</fullName>
    </submittedName>
</protein>
<gene>
    <name evidence="1" type="ORF">LPC04_00265</name>
</gene>
<comment type="caution">
    <text evidence="1">The sequence shown here is derived from an EMBL/GenBank/DDBJ whole genome shotgun (WGS) entry which is preliminary data.</text>
</comment>